<dbReference type="PROSITE" id="PS00128">
    <property type="entry name" value="GLYCOSYL_HYDROL_F22_1"/>
    <property type="match status" value="1"/>
</dbReference>
<dbReference type="SMART" id="SM00263">
    <property type="entry name" value="LYZ1"/>
    <property type="match status" value="1"/>
</dbReference>
<dbReference type="InterPro" id="IPR023346">
    <property type="entry name" value="Lysozyme-like_dom_sf"/>
</dbReference>
<dbReference type="PANTHER" id="PTHR11407:SF63">
    <property type="entry name" value="LYSOZYME C"/>
    <property type="match status" value="1"/>
</dbReference>
<evidence type="ECO:0000256" key="4">
    <source>
        <dbReference type="ARBA" id="ARBA00023157"/>
    </source>
</evidence>
<evidence type="ECO:0000259" key="10">
    <source>
        <dbReference type="PROSITE" id="PS00128"/>
    </source>
</evidence>
<keyword evidence="3" id="KW-0081">Bacteriolytic enzyme</keyword>
<feature type="signal peptide" evidence="9">
    <location>
        <begin position="1"/>
        <end position="21"/>
    </location>
</feature>
<evidence type="ECO:0000256" key="3">
    <source>
        <dbReference type="ARBA" id="ARBA00022638"/>
    </source>
</evidence>
<dbReference type="Gene3D" id="1.10.530.10">
    <property type="match status" value="1"/>
</dbReference>
<keyword evidence="8" id="KW-0812">Transmembrane</keyword>
<evidence type="ECO:0000313" key="11">
    <source>
        <dbReference type="EMBL" id="CRK95832.1"/>
    </source>
</evidence>
<evidence type="ECO:0000256" key="8">
    <source>
        <dbReference type="SAM" id="Phobius"/>
    </source>
</evidence>
<dbReference type="PRINTS" id="PR00135">
    <property type="entry name" value="LYZLACT"/>
</dbReference>
<feature type="chain" id="PRO_5012633751" description="lysozyme" evidence="9">
    <location>
        <begin position="22"/>
        <end position="272"/>
    </location>
</feature>
<feature type="compositionally biased region" description="Low complexity" evidence="7">
    <location>
        <begin position="157"/>
        <end position="197"/>
    </location>
</feature>
<reference evidence="11 12" key="1">
    <citation type="submission" date="2015-04" db="EMBL/GenBank/DDBJ databases">
        <authorList>
            <person name="Syromyatnikov M.Y."/>
            <person name="Popov V.N."/>
        </authorList>
    </citation>
    <scope>NUCLEOTIDE SEQUENCE [LARGE SCALE GENOMIC DNA]</scope>
</reference>
<keyword evidence="5" id="KW-0378">Hydrolase</keyword>
<evidence type="ECO:0000256" key="7">
    <source>
        <dbReference type="SAM" id="MobiDB-lite"/>
    </source>
</evidence>
<comment type="similarity">
    <text evidence="6">Belongs to the glycosyl hydrolase 22 family.</text>
</comment>
<dbReference type="InterPro" id="IPR001916">
    <property type="entry name" value="Glyco_hydro_22"/>
</dbReference>
<dbReference type="Proteomes" id="UP000183832">
    <property type="component" value="Unassembled WGS sequence"/>
</dbReference>
<keyword evidence="12" id="KW-1185">Reference proteome</keyword>
<keyword evidence="9" id="KW-0732">Signal</keyword>
<dbReference type="EC" id="3.2.1.17" evidence="2"/>
<accession>A0A1J1I6D9</accession>
<keyword evidence="3" id="KW-0929">Antimicrobial</keyword>
<dbReference type="STRING" id="568069.A0A1J1I6D9"/>
<dbReference type="Pfam" id="PF00062">
    <property type="entry name" value="Lys"/>
    <property type="match status" value="1"/>
</dbReference>
<keyword evidence="8" id="KW-1133">Transmembrane helix</keyword>
<evidence type="ECO:0000256" key="1">
    <source>
        <dbReference type="ARBA" id="ARBA00000632"/>
    </source>
</evidence>
<sequence length="272" mass="30613">MKEIIALMLFIVVANIEIICGKKYEKCELAQELYATHEIPREEIYKHLCIASTLRDTRTTNAFNFIGMYRIGVQWWCGKDKPGGGCNVTCSALIDDDIADDVACANIILNNSGLSGWRLNERACARHKLDTDECLEEVDVFESLLEMESSTVEPERTTISTTTSTTSSSTTTSSTTIKTTSSTTKETTTTTRRPSISTKKEEEIVDPHEDFSILSKISLIVLSITLTIAVVFVFYKRETIKRYLNPRSSSSHNEFENILVNNHENNFQEVLN</sequence>
<feature type="transmembrane region" description="Helical" evidence="8">
    <location>
        <begin position="217"/>
        <end position="235"/>
    </location>
</feature>
<evidence type="ECO:0000256" key="5">
    <source>
        <dbReference type="ARBA" id="ARBA00023295"/>
    </source>
</evidence>
<evidence type="ECO:0000256" key="6">
    <source>
        <dbReference type="RuleBase" id="RU004440"/>
    </source>
</evidence>
<evidence type="ECO:0000313" key="12">
    <source>
        <dbReference type="Proteomes" id="UP000183832"/>
    </source>
</evidence>
<dbReference type="OrthoDB" id="19014at2759"/>
<dbReference type="PROSITE" id="PS51348">
    <property type="entry name" value="GLYCOSYL_HYDROL_F22_2"/>
    <property type="match status" value="1"/>
</dbReference>
<dbReference type="AlphaFoldDB" id="A0A1J1I6D9"/>
<gene>
    <name evidence="11" type="primary">similar to Lysozyme C</name>
    <name evidence="11" type="ORF">CLUMA_CG009283</name>
</gene>
<dbReference type="GO" id="GO:0031640">
    <property type="term" value="P:killing of cells of another organism"/>
    <property type="evidence" value="ECO:0007669"/>
    <property type="project" value="UniProtKB-KW"/>
</dbReference>
<keyword evidence="4" id="KW-1015">Disulfide bond</keyword>
<comment type="catalytic activity">
    <reaction evidence="1">
        <text>Hydrolysis of (1-&gt;4)-beta-linkages between N-acetylmuramic acid and N-acetyl-D-glucosamine residues in a peptidoglycan and between N-acetyl-D-glucosamine residues in chitodextrins.</text>
        <dbReference type="EC" id="3.2.1.17"/>
    </reaction>
</comment>
<dbReference type="SUPFAM" id="SSF53955">
    <property type="entry name" value="Lysozyme-like"/>
    <property type="match status" value="1"/>
</dbReference>
<dbReference type="GO" id="GO:0003796">
    <property type="term" value="F:lysozyme activity"/>
    <property type="evidence" value="ECO:0007669"/>
    <property type="project" value="UniProtKB-EC"/>
</dbReference>
<dbReference type="InterPro" id="IPR019799">
    <property type="entry name" value="Glyco_hydro_22_CS"/>
</dbReference>
<dbReference type="PANTHER" id="PTHR11407">
    <property type="entry name" value="LYSOZYME C"/>
    <property type="match status" value="1"/>
</dbReference>
<feature type="region of interest" description="Disordered" evidence="7">
    <location>
        <begin position="149"/>
        <end position="202"/>
    </location>
</feature>
<protein>
    <recommendedName>
        <fullName evidence="2">lysozyme</fullName>
        <ecNumber evidence="2">3.2.1.17</ecNumber>
    </recommendedName>
</protein>
<keyword evidence="5" id="KW-0326">Glycosidase</keyword>
<feature type="domain" description="Glycosyl hydrolases family 22 (GH22)" evidence="10">
    <location>
        <begin position="86"/>
        <end position="104"/>
    </location>
</feature>
<proteinExistence type="inferred from homology"/>
<evidence type="ECO:0000256" key="2">
    <source>
        <dbReference type="ARBA" id="ARBA00012732"/>
    </source>
</evidence>
<keyword evidence="8" id="KW-0472">Membrane</keyword>
<dbReference type="GO" id="GO:0042742">
    <property type="term" value="P:defense response to bacterium"/>
    <property type="evidence" value="ECO:0007669"/>
    <property type="project" value="UniProtKB-KW"/>
</dbReference>
<name>A0A1J1I6D9_9DIPT</name>
<evidence type="ECO:0000256" key="9">
    <source>
        <dbReference type="SAM" id="SignalP"/>
    </source>
</evidence>
<dbReference type="EMBL" id="CVRI01000043">
    <property type="protein sequence ID" value="CRK95832.1"/>
    <property type="molecule type" value="Genomic_DNA"/>
</dbReference>
<organism evidence="11 12">
    <name type="scientific">Clunio marinus</name>
    <dbReference type="NCBI Taxonomy" id="568069"/>
    <lineage>
        <taxon>Eukaryota</taxon>
        <taxon>Metazoa</taxon>
        <taxon>Ecdysozoa</taxon>
        <taxon>Arthropoda</taxon>
        <taxon>Hexapoda</taxon>
        <taxon>Insecta</taxon>
        <taxon>Pterygota</taxon>
        <taxon>Neoptera</taxon>
        <taxon>Endopterygota</taxon>
        <taxon>Diptera</taxon>
        <taxon>Nematocera</taxon>
        <taxon>Chironomoidea</taxon>
        <taxon>Chironomidae</taxon>
        <taxon>Clunio</taxon>
    </lineage>
</organism>